<organism evidence="2 3">
    <name type="scientific">Clostridium perfringens</name>
    <dbReference type="NCBI Taxonomy" id="1502"/>
    <lineage>
        <taxon>Bacteria</taxon>
        <taxon>Bacillati</taxon>
        <taxon>Bacillota</taxon>
        <taxon>Clostridia</taxon>
        <taxon>Eubacteriales</taxon>
        <taxon>Clostridiaceae</taxon>
        <taxon>Clostridium</taxon>
    </lineage>
</organism>
<dbReference type="OrthoDB" id="1937188at2"/>
<sequence length="95" mass="11413">MIFNIPKDINVEMKIFNTLSFFDIAFIIVFMALAKILSPFVYTRFIIVYYIFCFCSAVFLTSKSISNPKRRNFQSIYLAFIRNRNIYRRLKIDKE</sequence>
<evidence type="ECO:0000313" key="3">
    <source>
        <dbReference type="Proteomes" id="UP000070260"/>
    </source>
</evidence>
<reference evidence="2 3" key="1">
    <citation type="journal article" date="2016" name="PLoS ONE">
        <title>Plasmid Characterization and Chromosome Analysis of Two netF+ Clostridium perfringens Isolates Associated with Foal and Canine Necrotizing Enteritis.</title>
        <authorList>
            <person name="Mehdizadeh Gohari I."/>
            <person name="Kropinski A.M."/>
            <person name="Weese S.J."/>
            <person name="Parreira V.R."/>
            <person name="Whitehead A.E."/>
            <person name="Boerlin P."/>
            <person name="Prescott J.F."/>
        </authorList>
    </citation>
    <scope>NUCLEOTIDE SEQUENCE [LARGE SCALE GENOMIC DNA]</scope>
    <source>
        <strain evidence="2 3">JP838</strain>
    </source>
</reference>
<dbReference type="RefSeq" id="WP_061426478.1">
    <property type="nucleotide sequence ID" value="NZ_CATNZO010000001.1"/>
</dbReference>
<proteinExistence type="predicted"/>
<dbReference type="Pfam" id="PF17332">
    <property type="entry name" value="DUF5592"/>
    <property type="match status" value="1"/>
</dbReference>
<dbReference type="Proteomes" id="UP000070260">
    <property type="component" value="Chromosome"/>
</dbReference>
<keyword evidence="1" id="KW-1133">Transmembrane helix</keyword>
<dbReference type="EMBL" id="CP010994">
    <property type="protein sequence ID" value="AMN34786.1"/>
    <property type="molecule type" value="Genomic_DNA"/>
</dbReference>
<protein>
    <submittedName>
        <fullName evidence="2">Uncharacterized protein</fullName>
    </submittedName>
</protein>
<keyword evidence="1" id="KW-0472">Membrane</keyword>
<dbReference type="InterPro" id="IPR020275">
    <property type="entry name" value="DUF5592"/>
</dbReference>
<keyword evidence="1" id="KW-0812">Transmembrane</keyword>
<dbReference type="PATRIC" id="fig|1502.177.peg.615"/>
<dbReference type="AlphaFoldDB" id="A0A127EFQ7"/>
<name>A0A127EFQ7_CLOPF</name>
<feature type="transmembrane region" description="Helical" evidence="1">
    <location>
        <begin position="15"/>
        <end position="34"/>
    </location>
</feature>
<evidence type="ECO:0000256" key="1">
    <source>
        <dbReference type="SAM" id="Phobius"/>
    </source>
</evidence>
<feature type="transmembrane region" description="Helical" evidence="1">
    <location>
        <begin position="40"/>
        <end position="61"/>
    </location>
</feature>
<evidence type="ECO:0000313" key="2">
    <source>
        <dbReference type="EMBL" id="AMN34786.1"/>
    </source>
</evidence>
<gene>
    <name evidence="2" type="ORF">JFP838_03140</name>
</gene>
<accession>A0A127EFQ7</accession>